<sequence length="135" mass="14981">MSDRDTPPPDPDAIPWWEHREVAQSRASLAENLAQKAKHEPENAATLLAQAQVEALLAVYHQTRAAGDHQELLLRQQQQQAQQLKEHAQALDSHSGNLAEHSTALGRHSRAMAELKTAISTHGADVRDALAHWER</sequence>
<evidence type="ECO:0000313" key="3">
    <source>
        <dbReference type="Proteomes" id="UP000741013"/>
    </source>
</evidence>
<organism evidence="2 3">
    <name type="scientific">Amycolatopsis magusensis</name>
    <dbReference type="NCBI Taxonomy" id="882444"/>
    <lineage>
        <taxon>Bacteria</taxon>
        <taxon>Bacillati</taxon>
        <taxon>Actinomycetota</taxon>
        <taxon>Actinomycetes</taxon>
        <taxon>Pseudonocardiales</taxon>
        <taxon>Pseudonocardiaceae</taxon>
        <taxon>Amycolatopsis</taxon>
    </lineage>
</organism>
<keyword evidence="3" id="KW-1185">Reference proteome</keyword>
<name>A0ABS4PTU4_9PSEU</name>
<evidence type="ECO:0000313" key="2">
    <source>
        <dbReference type="EMBL" id="MBP2182851.1"/>
    </source>
</evidence>
<evidence type="ECO:0000256" key="1">
    <source>
        <dbReference type="SAM" id="MobiDB-lite"/>
    </source>
</evidence>
<protein>
    <submittedName>
        <fullName evidence="2">ABC-type transporter Mla subunit MlaD</fullName>
    </submittedName>
</protein>
<dbReference type="Proteomes" id="UP000741013">
    <property type="component" value="Unassembled WGS sequence"/>
</dbReference>
<dbReference type="EMBL" id="JAGGMS010000001">
    <property type="protein sequence ID" value="MBP2182851.1"/>
    <property type="molecule type" value="Genomic_DNA"/>
</dbReference>
<dbReference type="RefSeq" id="WP_209666099.1">
    <property type="nucleotide sequence ID" value="NZ_JAGGMS010000001.1"/>
</dbReference>
<gene>
    <name evidence="2" type="ORF">JOM49_004377</name>
</gene>
<accession>A0ABS4PTU4</accession>
<proteinExistence type="predicted"/>
<reference evidence="2 3" key="1">
    <citation type="submission" date="2021-03" db="EMBL/GenBank/DDBJ databases">
        <title>Sequencing the genomes of 1000 actinobacteria strains.</title>
        <authorList>
            <person name="Klenk H.-P."/>
        </authorList>
    </citation>
    <scope>NUCLEOTIDE SEQUENCE [LARGE SCALE GENOMIC DNA]</scope>
    <source>
        <strain evidence="2 3">DSM 45510</strain>
    </source>
</reference>
<feature type="region of interest" description="Disordered" evidence="1">
    <location>
        <begin position="78"/>
        <end position="106"/>
    </location>
</feature>
<comment type="caution">
    <text evidence="2">The sequence shown here is derived from an EMBL/GenBank/DDBJ whole genome shotgun (WGS) entry which is preliminary data.</text>
</comment>